<evidence type="ECO:0000313" key="4">
    <source>
        <dbReference type="EMBL" id="EAT79558.1"/>
    </source>
</evidence>
<evidence type="ECO:0008006" key="6">
    <source>
        <dbReference type="Google" id="ProtNLM"/>
    </source>
</evidence>
<dbReference type="HOGENOM" id="CLU_008719_4_1_1"/>
<dbReference type="GO" id="GO:0045944">
    <property type="term" value="P:positive regulation of transcription by RNA polymerase II"/>
    <property type="evidence" value="ECO:0000318"/>
    <property type="project" value="GO_Central"/>
</dbReference>
<protein>
    <recommendedName>
        <fullName evidence="6">Transcription factor domain-containing protein</fullName>
    </recommendedName>
</protein>
<evidence type="ECO:0000313" key="5">
    <source>
        <dbReference type="Proteomes" id="UP000001055"/>
    </source>
</evidence>
<feature type="region of interest" description="Disordered" evidence="3">
    <location>
        <begin position="41"/>
        <end position="63"/>
    </location>
</feature>
<dbReference type="GeneID" id="5980357"/>
<accession>Q0U4T3</accession>
<name>Q0U4T3_PHANO</name>
<keyword evidence="2" id="KW-0539">Nucleus</keyword>
<dbReference type="AlphaFoldDB" id="Q0U4T3"/>
<comment type="subcellular location">
    <subcellularLocation>
        <location evidence="1">Nucleus</location>
    </subcellularLocation>
</comment>
<sequence length="648" mass="72649">MTPGVFVFSTFLALFPDDQTTHKAQAVLHKFATEACDQCARSAPHKQDHQPPTRRRVPVAKRTHRSMRSALGDARLSNRCSQAPETASFTCERPTHYNWLSDRECVYAPPGEPTSPLANNVSEPATQSTPSVTAESPALAAVSPATTKRSFATSSHAGDLDPQLFTNSPELMFDSPLTTIQGMPSPNSAPLEWYDLLAEDAINNIDKYNLNLELDRAVLSRRQSPVPEAEILGLSLQSPGPSREAVPALHEQWNSPDIIPLADGELHLFHHFVSVIGPILDLCDPTKQFSTTVPRLAVHNAGVLKALLAVAARHQALLVVPQQHQPNMFAQPPGPDATALNTHPNPHLQVATQYYYECLHYLSQNLLYPSYSKSREIIATALLISTYEMFDAEGEYNSGAWERHLRGIFWIQRAQNNNGETPDGLRRAAWWQWIRQDIWVAFREGRRVLTIWRPTRRLMDLSPDELCLRVVYICGRCVDFAANEKKYDMNTRIDQGVKLLQALEDWQRTLPSSFQPIYKVPLPESGGLFAPIWIHPPSYAAAIQTFHFARIIVLINQPSMGGMDDFRVRQRFLDESVETICGIAMMHQGKDLPSAFVNFQALYAAGLCVQNPVKQSAIYQLLESTLDVTKFPPKTLLNDLAKYWRAES</sequence>
<dbReference type="PANTHER" id="PTHR37534:SF3">
    <property type="entry name" value="ZN(II)2CYS6 TRANSCRIPTION FACTOR (EUROFUNG)"/>
    <property type="match status" value="1"/>
</dbReference>
<dbReference type="GO" id="GO:0003700">
    <property type="term" value="F:DNA-binding transcription factor activity"/>
    <property type="evidence" value="ECO:0000318"/>
    <property type="project" value="GO_Central"/>
</dbReference>
<dbReference type="RefSeq" id="XP_001803442.1">
    <property type="nucleotide sequence ID" value="XM_001803390.1"/>
</dbReference>
<dbReference type="CDD" id="cd12148">
    <property type="entry name" value="fungal_TF_MHR"/>
    <property type="match status" value="1"/>
</dbReference>
<dbReference type="VEuPathDB" id="FungiDB:JI435_132310"/>
<dbReference type="InterPro" id="IPR021858">
    <property type="entry name" value="Fun_TF"/>
</dbReference>
<dbReference type="PANTHER" id="PTHR37534">
    <property type="entry name" value="TRANSCRIPTIONAL ACTIVATOR PROTEIN UGA3"/>
    <property type="match status" value="1"/>
</dbReference>
<dbReference type="EMBL" id="CH445349">
    <property type="protein sequence ID" value="EAT79558.1"/>
    <property type="molecule type" value="Genomic_DNA"/>
</dbReference>
<feature type="compositionally biased region" description="Polar residues" evidence="3">
    <location>
        <begin position="116"/>
        <end position="134"/>
    </location>
</feature>
<feature type="compositionally biased region" description="Basic residues" evidence="3">
    <location>
        <begin position="52"/>
        <end position="63"/>
    </location>
</feature>
<gene>
    <name evidence="4" type="ORF">SNOG_13231</name>
</gene>
<evidence type="ECO:0000256" key="3">
    <source>
        <dbReference type="SAM" id="MobiDB-lite"/>
    </source>
</evidence>
<organism evidence="4 5">
    <name type="scientific">Phaeosphaeria nodorum (strain SN15 / ATCC MYA-4574 / FGSC 10173)</name>
    <name type="common">Glume blotch fungus</name>
    <name type="synonym">Parastagonospora nodorum</name>
    <dbReference type="NCBI Taxonomy" id="321614"/>
    <lineage>
        <taxon>Eukaryota</taxon>
        <taxon>Fungi</taxon>
        <taxon>Dikarya</taxon>
        <taxon>Ascomycota</taxon>
        <taxon>Pezizomycotina</taxon>
        <taxon>Dothideomycetes</taxon>
        <taxon>Pleosporomycetidae</taxon>
        <taxon>Pleosporales</taxon>
        <taxon>Pleosporineae</taxon>
        <taxon>Phaeosphaeriaceae</taxon>
        <taxon>Parastagonospora</taxon>
    </lineage>
</organism>
<dbReference type="KEGG" id="pno:SNOG_13231"/>
<dbReference type="Proteomes" id="UP000001055">
    <property type="component" value="Unassembled WGS sequence"/>
</dbReference>
<dbReference type="Pfam" id="PF11951">
    <property type="entry name" value="Fungal_trans_2"/>
    <property type="match status" value="1"/>
</dbReference>
<evidence type="ECO:0000256" key="1">
    <source>
        <dbReference type="ARBA" id="ARBA00004123"/>
    </source>
</evidence>
<reference evidence="5" key="1">
    <citation type="journal article" date="2007" name="Plant Cell">
        <title>Dothideomycete-plant interactions illuminated by genome sequencing and EST analysis of the wheat pathogen Stagonospora nodorum.</title>
        <authorList>
            <person name="Hane J.K."/>
            <person name="Lowe R.G."/>
            <person name="Solomon P.S."/>
            <person name="Tan K.C."/>
            <person name="Schoch C.L."/>
            <person name="Spatafora J.W."/>
            <person name="Crous P.W."/>
            <person name="Kodira C."/>
            <person name="Birren B.W."/>
            <person name="Galagan J.E."/>
            <person name="Torriani S.F."/>
            <person name="McDonald B.A."/>
            <person name="Oliver R.P."/>
        </authorList>
    </citation>
    <scope>NUCLEOTIDE SEQUENCE [LARGE SCALE GENOMIC DNA]</scope>
    <source>
        <strain evidence="5">SN15 / ATCC MYA-4574 / FGSC 10173</strain>
    </source>
</reference>
<feature type="region of interest" description="Disordered" evidence="3">
    <location>
        <begin position="110"/>
        <end position="136"/>
    </location>
</feature>
<dbReference type="eggNOG" id="ENOG502SJ3K">
    <property type="taxonomic scope" value="Eukaryota"/>
</dbReference>
<evidence type="ECO:0000256" key="2">
    <source>
        <dbReference type="ARBA" id="ARBA00023242"/>
    </source>
</evidence>
<dbReference type="OMA" id="SNGAWER"/>
<dbReference type="GO" id="GO:0005634">
    <property type="term" value="C:nucleus"/>
    <property type="evidence" value="ECO:0000318"/>
    <property type="project" value="GO_Central"/>
</dbReference>
<dbReference type="STRING" id="321614.Q0U4T3"/>
<dbReference type="InParanoid" id="Q0U4T3"/>
<dbReference type="GO" id="GO:0000976">
    <property type="term" value="F:transcription cis-regulatory region binding"/>
    <property type="evidence" value="ECO:0000318"/>
    <property type="project" value="GO_Central"/>
</dbReference>
<proteinExistence type="predicted"/>